<sequence>MYKYFVQPILNKYNQTLIGYELLLKQHTTAGWQTPASFTTIPPTIIADLLFEVTSQLKLKIGSLSLNLNRSQMIDPEVISTLLIVQDQLRPVRIKIEITEEDTIANIENDQLIPILQRFSDHGMEISLDDVGSGRNLLAQIKQLLPYVQEIKFALQNFESTIHDPLMQAQVIFWRNFADQHKLRFILEGIENADDDELVDSMKIDLRQGYFYGKPHLLAC</sequence>
<accession>A0ABW3EGR5</accession>
<protein>
    <submittedName>
        <fullName evidence="2">EAL domain-containing protein</fullName>
    </submittedName>
</protein>
<dbReference type="RefSeq" id="WP_137636382.1">
    <property type="nucleotide sequence ID" value="NZ_BJDN01000001.1"/>
</dbReference>
<gene>
    <name evidence="2" type="ORF">ACFQZ7_10505</name>
</gene>
<evidence type="ECO:0000313" key="3">
    <source>
        <dbReference type="Proteomes" id="UP001597104"/>
    </source>
</evidence>
<dbReference type="PANTHER" id="PTHR33121">
    <property type="entry name" value="CYCLIC DI-GMP PHOSPHODIESTERASE PDEF"/>
    <property type="match status" value="1"/>
</dbReference>
<feature type="domain" description="EAL" evidence="1">
    <location>
        <begin position="1"/>
        <end position="220"/>
    </location>
</feature>
<dbReference type="InterPro" id="IPR035919">
    <property type="entry name" value="EAL_sf"/>
</dbReference>
<dbReference type="InterPro" id="IPR001633">
    <property type="entry name" value="EAL_dom"/>
</dbReference>
<dbReference type="PROSITE" id="PS50883">
    <property type="entry name" value="EAL"/>
    <property type="match status" value="1"/>
</dbReference>
<dbReference type="Proteomes" id="UP001597104">
    <property type="component" value="Unassembled WGS sequence"/>
</dbReference>
<evidence type="ECO:0000313" key="2">
    <source>
        <dbReference type="EMBL" id="MFD0898153.1"/>
    </source>
</evidence>
<dbReference type="EMBL" id="JBHTIO010000044">
    <property type="protein sequence ID" value="MFD0898153.1"/>
    <property type="molecule type" value="Genomic_DNA"/>
</dbReference>
<organism evidence="2 3">
    <name type="scientific">Loigolactobacillus binensis</name>
    <dbReference type="NCBI Taxonomy" id="2559922"/>
    <lineage>
        <taxon>Bacteria</taxon>
        <taxon>Bacillati</taxon>
        <taxon>Bacillota</taxon>
        <taxon>Bacilli</taxon>
        <taxon>Lactobacillales</taxon>
        <taxon>Lactobacillaceae</taxon>
        <taxon>Loigolactobacillus</taxon>
    </lineage>
</organism>
<dbReference type="Pfam" id="PF00563">
    <property type="entry name" value="EAL"/>
    <property type="match status" value="1"/>
</dbReference>
<comment type="caution">
    <text evidence="2">The sequence shown here is derived from an EMBL/GenBank/DDBJ whole genome shotgun (WGS) entry which is preliminary data.</text>
</comment>
<dbReference type="InterPro" id="IPR050706">
    <property type="entry name" value="Cyclic-di-GMP_PDE-like"/>
</dbReference>
<dbReference type="SUPFAM" id="SSF141868">
    <property type="entry name" value="EAL domain-like"/>
    <property type="match status" value="1"/>
</dbReference>
<dbReference type="PANTHER" id="PTHR33121:SF70">
    <property type="entry name" value="SIGNALING PROTEIN YKOW"/>
    <property type="match status" value="1"/>
</dbReference>
<proteinExistence type="predicted"/>
<dbReference type="CDD" id="cd01948">
    <property type="entry name" value="EAL"/>
    <property type="match status" value="1"/>
</dbReference>
<dbReference type="SMART" id="SM00052">
    <property type="entry name" value="EAL"/>
    <property type="match status" value="1"/>
</dbReference>
<keyword evidence="3" id="KW-1185">Reference proteome</keyword>
<reference evidence="3" key="1">
    <citation type="journal article" date="2019" name="Int. J. Syst. Evol. Microbiol.">
        <title>The Global Catalogue of Microorganisms (GCM) 10K type strain sequencing project: providing services to taxonomists for standard genome sequencing and annotation.</title>
        <authorList>
            <consortium name="The Broad Institute Genomics Platform"/>
            <consortium name="The Broad Institute Genome Sequencing Center for Infectious Disease"/>
            <person name="Wu L."/>
            <person name="Ma J."/>
        </authorList>
    </citation>
    <scope>NUCLEOTIDE SEQUENCE [LARGE SCALE GENOMIC DNA]</scope>
    <source>
        <strain evidence="3">CCM 8925</strain>
    </source>
</reference>
<name>A0ABW3EGR5_9LACO</name>
<evidence type="ECO:0000259" key="1">
    <source>
        <dbReference type="PROSITE" id="PS50883"/>
    </source>
</evidence>
<dbReference type="Gene3D" id="3.20.20.450">
    <property type="entry name" value="EAL domain"/>
    <property type="match status" value="1"/>
</dbReference>